<dbReference type="AlphaFoldDB" id="A0A0J9CFS8"/>
<dbReference type="Proteomes" id="UP000037392">
    <property type="component" value="Unassembled WGS sequence"/>
</dbReference>
<proteinExistence type="predicted"/>
<name>A0A0J9CFS8_9FIRM</name>
<feature type="signal peptide" evidence="1">
    <location>
        <begin position="1"/>
        <end position="24"/>
    </location>
</feature>
<dbReference type="GeneID" id="93165362"/>
<dbReference type="PATRIC" id="fig|742734.4.peg.1064"/>
<organism evidence="2 3">
    <name type="scientific">[Clostridium] citroniae WAL-19142</name>
    <dbReference type="NCBI Taxonomy" id="742734"/>
    <lineage>
        <taxon>Bacteria</taxon>
        <taxon>Bacillati</taxon>
        <taxon>Bacillota</taxon>
        <taxon>Clostridia</taxon>
        <taxon>Lachnospirales</taxon>
        <taxon>Lachnospiraceae</taxon>
        <taxon>Enterocloster</taxon>
    </lineage>
</organism>
<comment type="caution">
    <text evidence="2">The sequence shown here is derived from an EMBL/GenBank/DDBJ whole genome shotgun (WGS) entry which is preliminary data.</text>
</comment>
<evidence type="ECO:0000256" key="1">
    <source>
        <dbReference type="SAM" id="SignalP"/>
    </source>
</evidence>
<evidence type="ECO:0000313" key="3">
    <source>
        <dbReference type="Proteomes" id="UP000037392"/>
    </source>
</evidence>
<keyword evidence="1" id="KW-0732">Signal</keyword>
<feature type="chain" id="PRO_5005315912" evidence="1">
    <location>
        <begin position="25"/>
        <end position="183"/>
    </location>
</feature>
<protein>
    <submittedName>
        <fullName evidence="2">Uncharacterized protein</fullName>
    </submittedName>
</protein>
<dbReference type="EMBL" id="ADLK01000006">
    <property type="protein sequence ID" value="KMW23211.1"/>
    <property type="molecule type" value="Genomic_DNA"/>
</dbReference>
<dbReference type="RefSeq" id="WP_007867169.1">
    <property type="nucleotide sequence ID" value="NZ_KQ235876.1"/>
</dbReference>
<evidence type="ECO:0000313" key="2">
    <source>
        <dbReference type="EMBL" id="KMW23211.1"/>
    </source>
</evidence>
<reference evidence="2 3" key="1">
    <citation type="submission" date="2011-04" db="EMBL/GenBank/DDBJ databases">
        <title>The Genome Sequence of Clostridium citroniae WAL-19142.</title>
        <authorList>
            <consortium name="The Broad Institute Genome Sequencing Platform"/>
            <person name="Earl A."/>
            <person name="Ward D."/>
            <person name="Feldgarden M."/>
            <person name="Gevers D."/>
            <person name="Warren Y.A."/>
            <person name="Tyrrell K.L."/>
            <person name="Citron D.M."/>
            <person name="Goldstein E.J."/>
            <person name="Daigneault M."/>
            <person name="Allen-Vercoe E."/>
            <person name="Young S.K."/>
            <person name="Zeng Q."/>
            <person name="Gargeya S."/>
            <person name="Fitzgerald M."/>
            <person name="Haas B."/>
            <person name="Abouelleil A."/>
            <person name="Alvarado L."/>
            <person name="Arachchi H.M."/>
            <person name="Berlin A."/>
            <person name="Brown A."/>
            <person name="Chapman S.B."/>
            <person name="Chen Z."/>
            <person name="Dunbar C."/>
            <person name="Freedman E."/>
            <person name="Gearin G."/>
            <person name="Gellesch M."/>
            <person name="Goldberg J."/>
            <person name="Griggs A."/>
            <person name="Gujja S."/>
            <person name="Heilman E.R."/>
            <person name="Heiman D."/>
            <person name="Howarth C."/>
            <person name="Larson L."/>
            <person name="Lui A."/>
            <person name="MacDonald P.J."/>
            <person name="Mehta T."/>
            <person name="Montmayeur A."/>
            <person name="Murphy C."/>
            <person name="Neiman D."/>
            <person name="Pearson M."/>
            <person name="Priest M."/>
            <person name="Roberts A."/>
            <person name="Saif S."/>
            <person name="Shea T."/>
            <person name="Shenoy N."/>
            <person name="Sisk P."/>
            <person name="Stolte C."/>
            <person name="Sykes S."/>
            <person name="White J."/>
            <person name="Yandava C."/>
            <person name="Wortman J."/>
            <person name="Nusbaum C."/>
            <person name="Birren B."/>
        </authorList>
    </citation>
    <scope>NUCLEOTIDE SEQUENCE [LARGE SCALE GENOMIC DNA]</scope>
    <source>
        <strain evidence="2 3">WAL-19142</strain>
    </source>
</reference>
<gene>
    <name evidence="2" type="ORF">HMPREF9470_01002</name>
</gene>
<dbReference type="OrthoDB" id="1956640at2"/>
<sequence length="183" mass="20010">MRIKKIALLCTTGALLMNAVPCYAASQTMVSVSSSANNYAQIPDAETLKKDVGFEPKVPEMLAGGFKFSSGTITETYDGDVSSSAANKRMGISFKYTSDKDTAKTVSFSAEPYDGQSVKENASVSTYGDIELYYSTQYANYLGWFQNDIYYSLMDVNRGITKDEMTAMAKEIINMGTDAVNEK</sequence>
<accession>A0A0J9CFS8</accession>